<dbReference type="InterPro" id="IPR003103">
    <property type="entry name" value="BAG_domain"/>
</dbReference>
<dbReference type="GO" id="GO:0006457">
    <property type="term" value="P:protein folding"/>
    <property type="evidence" value="ECO:0007669"/>
    <property type="project" value="TreeGrafter"/>
</dbReference>
<keyword evidence="5" id="KW-1185">Reference proteome</keyword>
<evidence type="ECO:0000313" key="4">
    <source>
        <dbReference type="EMBL" id="KAJ4961307.1"/>
    </source>
</evidence>
<feature type="region of interest" description="Disordered" evidence="2">
    <location>
        <begin position="273"/>
        <end position="303"/>
    </location>
</feature>
<name>A0A9Q0K3B7_9MAGN</name>
<dbReference type="OrthoDB" id="1923217at2759"/>
<feature type="region of interest" description="Disordered" evidence="2">
    <location>
        <begin position="422"/>
        <end position="447"/>
    </location>
</feature>
<keyword evidence="1" id="KW-0143">Chaperone</keyword>
<dbReference type="InterPro" id="IPR036533">
    <property type="entry name" value="BAG_dom_sf"/>
</dbReference>
<dbReference type="Pfam" id="PF02179">
    <property type="entry name" value="BAG"/>
    <property type="match status" value="1"/>
</dbReference>
<dbReference type="EMBL" id="JAMYWD010000009">
    <property type="protein sequence ID" value="KAJ4961307.1"/>
    <property type="molecule type" value="Genomic_DNA"/>
</dbReference>
<reference evidence="4" key="1">
    <citation type="journal article" date="2023" name="Plant J.">
        <title>The genome of the king protea, Protea cynaroides.</title>
        <authorList>
            <person name="Chang J."/>
            <person name="Duong T.A."/>
            <person name="Schoeman C."/>
            <person name="Ma X."/>
            <person name="Roodt D."/>
            <person name="Barker N."/>
            <person name="Li Z."/>
            <person name="Van de Peer Y."/>
            <person name="Mizrachi E."/>
        </authorList>
    </citation>
    <scope>NUCLEOTIDE SEQUENCE</scope>
    <source>
        <tissue evidence="4">Young leaves</tissue>
    </source>
</reference>
<gene>
    <name evidence="4" type="ORF">NE237_021217</name>
</gene>
<dbReference type="SMART" id="SM00015">
    <property type="entry name" value="IQ"/>
    <property type="match status" value="1"/>
</dbReference>
<dbReference type="InterPro" id="IPR000048">
    <property type="entry name" value="IQ_motif_EF-hand-BS"/>
</dbReference>
<dbReference type="PROSITE" id="PS51035">
    <property type="entry name" value="BAG"/>
    <property type="match status" value="1"/>
</dbReference>
<dbReference type="SMART" id="SM00264">
    <property type="entry name" value="BAG"/>
    <property type="match status" value="1"/>
</dbReference>
<feature type="domain" description="BAG" evidence="3">
    <location>
        <begin position="68"/>
        <end position="145"/>
    </location>
</feature>
<dbReference type="GO" id="GO:0009506">
    <property type="term" value="C:plasmodesma"/>
    <property type="evidence" value="ECO:0007669"/>
    <property type="project" value="TreeGrafter"/>
</dbReference>
<dbReference type="InterPro" id="IPR040400">
    <property type="entry name" value="BAG5/6/7/8"/>
</dbReference>
<dbReference type="FunFam" id="1.20.58.120:FF:000010">
    <property type="entry name" value="BAG family molecular chaperone regulator 6"/>
    <property type="match status" value="1"/>
</dbReference>
<sequence length="447" mass="49919">MDSLYWSSPRSYHPSYARGIPVQHRQTKSPKIISIPVHFVGAEKSRSEAVLKIQKVFRGFLVRKNLRKIAAIRKEVDEIDRRISLGQTAQLIRRDPKERLKVNEMLMALLLRLDSVPGIDSGVRICRKAMIKRAILLQERLDAIVGDGSTVDTRDGGEMQCQTLDVGDSADSQSFMCQTVAEELDRTLDTKESADSLGNWEGIVNGTLGTKDLPESLDETATLGYAADEALDMQSHAACSVNSSDGEPFLAAAACQNVDESRDDRDAPVEALNKADTEVDASEKSETVTGKDIGAEDMLESSECSHQSMVEEGEEETLKGLEDVKETNSQPDITGIRNLDGITNGEDREKGRDDIDNIDNNNNHKEKELIERVIHDNERMMGLMTELLERNELQTRLISSLSQRVEQMERAFKCERLKRKKKRQAAAVTAERQDTTLDPRKCVKKSS</sequence>
<evidence type="ECO:0000313" key="5">
    <source>
        <dbReference type="Proteomes" id="UP001141806"/>
    </source>
</evidence>
<dbReference type="Gene3D" id="1.20.58.120">
    <property type="entry name" value="BAG domain"/>
    <property type="match status" value="1"/>
</dbReference>
<feature type="region of interest" description="Disordered" evidence="2">
    <location>
        <begin position="326"/>
        <end position="360"/>
    </location>
</feature>
<dbReference type="Proteomes" id="UP001141806">
    <property type="component" value="Unassembled WGS sequence"/>
</dbReference>
<dbReference type="PANTHER" id="PTHR33322:SF4">
    <property type="entry name" value="BAG DOMAIN CONTAINING PROTEIN, EXPRESSED"/>
    <property type="match status" value="1"/>
</dbReference>
<evidence type="ECO:0000259" key="3">
    <source>
        <dbReference type="PROSITE" id="PS51035"/>
    </source>
</evidence>
<feature type="compositionally biased region" description="Basic and acidic residues" evidence="2">
    <location>
        <begin position="273"/>
        <end position="286"/>
    </location>
</feature>
<dbReference type="Pfam" id="PF00612">
    <property type="entry name" value="IQ"/>
    <property type="match status" value="1"/>
</dbReference>
<dbReference type="SUPFAM" id="SSF63491">
    <property type="entry name" value="BAG domain"/>
    <property type="match status" value="1"/>
</dbReference>
<dbReference type="AlphaFoldDB" id="A0A9Q0K3B7"/>
<feature type="compositionally biased region" description="Basic and acidic residues" evidence="2">
    <location>
        <begin position="345"/>
        <end position="355"/>
    </location>
</feature>
<dbReference type="PROSITE" id="PS50096">
    <property type="entry name" value="IQ"/>
    <property type="match status" value="1"/>
</dbReference>
<evidence type="ECO:0000256" key="2">
    <source>
        <dbReference type="SAM" id="MobiDB-lite"/>
    </source>
</evidence>
<dbReference type="GO" id="GO:0051087">
    <property type="term" value="F:protein-folding chaperone binding"/>
    <property type="evidence" value="ECO:0007669"/>
    <property type="project" value="InterPro"/>
</dbReference>
<protein>
    <recommendedName>
        <fullName evidence="3">BAG domain-containing protein</fullName>
    </recommendedName>
</protein>
<proteinExistence type="predicted"/>
<accession>A0A9Q0K3B7</accession>
<dbReference type="PANTHER" id="PTHR33322">
    <property type="entry name" value="BAG DOMAIN CONTAINING PROTEIN, EXPRESSED"/>
    <property type="match status" value="1"/>
</dbReference>
<comment type="caution">
    <text evidence="4">The sequence shown here is derived from an EMBL/GenBank/DDBJ whole genome shotgun (WGS) entry which is preliminary data.</text>
</comment>
<evidence type="ECO:0000256" key="1">
    <source>
        <dbReference type="ARBA" id="ARBA00023186"/>
    </source>
</evidence>
<organism evidence="4 5">
    <name type="scientific">Protea cynaroides</name>
    <dbReference type="NCBI Taxonomy" id="273540"/>
    <lineage>
        <taxon>Eukaryota</taxon>
        <taxon>Viridiplantae</taxon>
        <taxon>Streptophyta</taxon>
        <taxon>Embryophyta</taxon>
        <taxon>Tracheophyta</taxon>
        <taxon>Spermatophyta</taxon>
        <taxon>Magnoliopsida</taxon>
        <taxon>Proteales</taxon>
        <taxon>Proteaceae</taxon>
        <taxon>Protea</taxon>
    </lineage>
</organism>
<feature type="compositionally biased region" description="Basic and acidic residues" evidence="2">
    <location>
        <begin position="431"/>
        <end position="441"/>
    </location>
</feature>